<sequence>MIHYSLERQLFDRCHSGNLNTLRNAEDRWRGLDIRPVILLSERFDMGLPRMQVNVRLMDHKNNSVFFERDFTMYPGIHHGDVFCVTVATWLNKQFNDYRTWH</sequence>
<dbReference type="EMBL" id="ON715521">
    <property type="protein sequence ID" value="UTQ80061.1"/>
    <property type="molecule type" value="Genomic_DNA"/>
</dbReference>
<dbReference type="Proteomes" id="UP001059605">
    <property type="component" value="Genome"/>
</dbReference>
<evidence type="ECO:0000313" key="2">
    <source>
        <dbReference type="Proteomes" id="UP001059605"/>
    </source>
</evidence>
<name>A0A9E7T382_9CAUD</name>
<protein>
    <submittedName>
        <fullName evidence="1">Uncharacterized protein</fullName>
    </submittedName>
</protein>
<keyword evidence="2" id="KW-1185">Reference proteome</keyword>
<accession>A0A9E7T382</accession>
<organism evidence="1 2">
    <name type="scientific">Erwinia phage Stepyanka</name>
    <dbReference type="NCBI Taxonomy" id="2961688"/>
    <lineage>
        <taxon>Viruses</taxon>
        <taxon>Duplodnaviria</taxon>
        <taxon>Heunggongvirae</taxon>
        <taxon>Uroviricota</taxon>
        <taxon>Caudoviricetes</taxon>
        <taxon>Autographivirales</taxon>
        <taxon>Autotranscriptaviridae</taxon>
        <taxon>Studiervirinae</taxon>
        <taxon>Elunavirus</taxon>
        <taxon>Elunavirus stepyanka</taxon>
    </lineage>
</organism>
<proteinExistence type="predicted"/>
<gene>
    <name evidence="1" type="ORF">14Stepyanka_00042</name>
</gene>
<evidence type="ECO:0000313" key="1">
    <source>
        <dbReference type="EMBL" id="UTQ80061.1"/>
    </source>
</evidence>
<reference evidence="1" key="1">
    <citation type="submission" date="2022-06" db="EMBL/GenBank/DDBJ databases">
        <title>Characterization of Erwinia amylovora bacteriophages.</title>
        <authorList>
            <person name="Besarab N.V."/>
            <person name="Letarov A.V."/>
            <person name="Babenko V.V."/>
            <person name="Kulikov E.E."/>
            <person name="Belalov I.S."/>
            <person name="Lagonenko A.L."/>
        </authorList>
    </citation>
    <scope>NUCLEOTIDE SEQUENCE</scope>
</reference>